<accession>A0A518GWE7</accession>
<feature type="transmembrane region" description="Helical" evidence="2">
    <location>
        <begin position="185"/>
        <end position="207"/>
    </location>
</feature>
<keyword evidence="2" id="KW-0472">Membrane</keyword>
<evidence type="ECO:0000313" key="4">
    <source>
        <dbReference type="Proteomes" id="UP000317835"/>
    </source>
</evidence>
<evidence type="ECO:0000256" key="1">
    <source>
        <dbReference type="SAM" id="MobiDB-lite"/>
    </source>
</evidence>
<name>A0A518GWE7_9BACT</name>
<dbReference type="AlphaFoldDB" id="A0A518GWE7"/>
<feature type="transmembrane region" description="Helical" evidence="2">
    <location>
        <begin position="119"/>
        <end position="138"/>
    </location>
</feature>
<dbReference type="Proteomes" id="UP000317835">
    <property type="component" value="Chromosome"/>
</dbReference>
<protein>
    <submittedName>
        <fullName evidence="3">Uncharacterized protein</fullName>
    </submittedName>
</protein>
<evidence type="ECO:0000313" key="3">
    <source>
        <dbReference type="EMBL" id="QDV32920.1"/>
    </source>
</evidence>
<feature type="transmembrane region" description="Helical" evidence="2">
    <location>
        <begin position="227"/>
        <end position="247"/>
    </location>
</feature>
<organism evidence="3 4">
    <name type="scientific">Tautonia plasticadhaerens</name>
    <dbReference type="NCBI Taxonomy" id="2527974"/>
    <lineage>
        <taxon>Bacteria</taxon>
        <taxon>Pseudomonadati</taxon>
        <taxon>Planctomycetota</taxon>
        <taxon>Planctomycetia</taxon>
        <taxon>Isosphaerales</taxon>
        <taxon>Isosphaeraceae</taxon>
        <taxon>Tautonia</taxon>
    </lineage>
</organism>
<keyword evidence="2" id="KW-0812">Transmembrane</keyword>
<sequence length="264" mass="25573">MALDQGGRPEGDSGSVGGAAPRPPGGGMLLGAALGAGLVAGLAAWGASEATHRAFRPETRRVVTMAGPLEVAVPESKRRTDVANSAAVYGGLGALLGLAMGAAGGMLRGSTGVAARSAAIGAAVGAAAPSVLAAVVVPRHLDYLGGLDPRDVNLVMPMLFHGAVWIGVGVAGGLALGLSRGGRRGAINGVVGGLIGAVLGAGAYELISAMAMPRANSAVPLSEDRLVRLVACLSVALGVALLSAATLSSGDRPRPSKAGGPTSG</sequence>
<feature type="transmembrane region" description="Helical" evidence="2">
    <location>
        <begin position="158"/>
        <end position="178"/>
    </location>
</feature>
<feature type="transmembrane region" description="Helical" evidence="2">
    <location>
        <begin position="28"/>
        <end position="47"/>
    </location>
</feature>
<gene>
    <name evidence="3" type="ORF">ElP_07620</name>
</gene>
<proteinExistence type="predicted"/>
<keyword evidence="4" id="KW-1185">Reference proteome</keyword>
<keyword evidence="2" id="KW-1133">Transmembrane helix</keyword>
<dbReference type="KEGG" id="tpla:ElP_07620"/>
<feature type="region of interest" description="Disordered" evidence="1">
    <location>
        <begin position="1"/>
        <end position="22"/>
    </location>
</feature>
<dbReference type="EMBL" id="CP036426">
    <property type="protein sequence ID" value="QDV32920.1"/>
    <property type="molecule type" value="Genomic_DNA"/>
</dbReference>
<feature type="transmembrane region" description="Helical" evidence="2">
    <location>
        <begin position="86"/>
        <end position="107"/>
    </location>
</feature>
<dbReference type="RefSeq" id="WP_145267357.1">
    <property type="nucleotide sequence ID" value="NZ_CP036426.1"/>
</dbReference>
<reference evidence="3 4" key="1">
    <citation type="submission" date="2019-02" db="EMBL/GenBank/DDBJ databases">
        <title>Deep-cultivation of Planctomycetes and their phenomic and genomic characterization uncovers novel biology.</title>
        <authorList>
            <person name="Wiegand S."/>
            <person name="Jogler M."/>
            <person name="Boedeker C."/>
            <person name="Pinto D."/>
            <person name="Vollmers J."/>
            <person name="Rivas-Marin E."/>
            <person name="Kohn T."/>
            <person name="Peeters S.H."/>
            <person name="Heuer A."/>
            <person name="Rast P."/>
            <person name="Oberbeckmann S."/>
            <person name="Bunk B."/>
            <person name="Jeske O."/>
            <person name="Meyerdierks A."/>
            <person name="Storesund J.E."/>
            <person name="Kallscheuer N."/>
            <person name="Luecker S."/>
            <person name="Lage O.M."/>
            <person name="Pohl T."/>
            <person name="Merkel B.J."/>
            <person name="Hornburger P."/>
            <person name="Mueller R.-W."/>
            <person name="Bruemmer F."/>
            <person name="Labrenz M."/>
            <person name="Spormann A.M."/>
            <person name="Op den Camp H."/>
            <person name="Overmann J."/>
            <person name="Amann R."/>
            <person name="Jetten M.S.M."/>
            <person name="Mascher T."/>
            <person name="Medema M.H."/>
            <person name="Devos D.P."/>
            <person name="Kaster A.-K."/>
            <person name="Ovreas L."/>
            <person name="Rohde M."/>
            <person name="Galperin M.Y."/>
            <person name="Jogler C."/>
        </authorList>
    </citation>
    <scope>NUCLEOTIDE SEQUENCE [LARGE SCALE GENOMIC DNA]</scope>
    <source>
        <strain evidence="3 4">ElP</strain>
    </source>
</reference>
<evidence type="ECO:0000256" key="2">
    <source>
        <dbReference type="SAM" id="Phobius"/>
    </source>
</evidence>